<dbReference type="AlphaFoldDB" id="A0A158GHJ4"/>
<proteinExistence type="predicted"/>
<name>A0A158GHJ4_CABCO</name>
<evidence type="ECO:0000313" key="2">
    <source>
        <dbReference type="Proteomes" id="UP000054740"/>
    </source>
</evidence>
<protein>
    <submittedName>
        <fullName evidence="1">Uncharacterized protein</fullName>
    </submittedName>
</protein>
<dbReference type="EMBL" id="FCNY02000004">
    <property type="protein sequence ID" value="SAL31492.1"/>
    <property type="molecule type" value="Genomic_DNA"/>
</dbReference>
<gene>
    <name evidence="1" type="ORF">AWB70_02014</name>
</gene>
<dbReference type="RefSeq" id="WP_053571854.1">
    <property type="nucleotide sequence ID" value="NZ_FCNY02000004.1"/>
</dbReference>
<organism evidence="1 2">
    <name type="scientific">Caballeronia cordobensis</name>
    <name type="common">Burkholderia cordobensis</name>
    <dbReference type="NCBI Taxonomy" id="1353886"/>
    <lineage>
        <taxon>Bacteria</taxon>
        <taxon>Pseudomonadati</taxon>
        <taxon>Pseudomonadota</taxon>
        <taxon>Betaproteobacteria</taxon>
        <taxon>Burkholderiales</taxon>
        <taxon>Burkholderiaceae</taxon>
        <taxon>Caballeronia</taxon>
    </lineage>
</organism>
<accession>A0A158GHJ4</accession>
<evidence type="ECO:0000313" key="1">
    <source>
        <dbReference type="EMBL" id="SAL31492.1"/>
    </source>
</evidence>
<dbReference type="Proteomes" id="UP000054740">
    <property type="component" value="Unassembled WGS sequence"/>
</dbReference>
<reference evidence="2" key="1">
    <citation type="submission" date="2016-01" db="EMBL/GenBank/DDBJ databases">
        <authorList>
            <person name="Peeters C."/>
        </authorList>
    </citation>
    <scope>NUCLEOTIDE SEQUENCE [LARGE SCALE GENOMIC DNA]</scope>
</reference>
<keyword evidence="2" id="KW-1185">Reference proteome</keyword>
<sequence>MTQSDRAILCATLTVRESDEENFVAWHTREHLPERLAIPGFLRGRRFECTDAKRCYLILYDVDSLSVLSRPDYLERLNNPTAWTRATLPAFQDGRRSAYRLMAKAGNAEGAFVMMVSARPSDPLRLNEAITPELLDGWCKRRGIARIVLAQPDETASTHVTEESRRSGNRFAEEWVFLVEGISEAHLRDFARDEFTASRCDLWGVVEDACWKIYGLQVSVGDL</sequence>